<dbReference type="RefSeq" id="WP_059267013.1">
    <property type="nucleotide sequence ID" value="NZ_KQ948378.1"/>
</dbReference>
<keyword evidence="2" id="KW-1185">Reference proteome</keyword>
<evidence type="ECO:0000313" key="1">
    <source>
        <dbReference type="EMBL" id="KUN15853.1"/>
    </source>
</evidence>
<name>A0A124HJA3_STRCK</name>
<proteinExistence type="predicted"/>
<dbReference type="EMBL" id="LMWP01000069">
    <property type="protein sequence ID" value="KUN15853.1"/>
    <property type="molecule type" value="Genomic_DNA"/>
</dbReference>
<sequence>MHVLIPDDPVFFAKFESLEEPLLRHLHRLHSEGLETDDEDVISDAYDSWVHVLVQLPLWFEWYATSRSAGPTPGDRAQTRYVLYGPGGDQLTSLYPVEVAAADLGNLIACLELFAAADQTRSAAASEAGTGTPAPPPGREQVLPDALRRVLDVLLLSPSDGLLDTLRQAGALEPVVSVTLSAEQETDYRRFCEDIVAILSSGDAFAYRNHRALYF</sequence>
<dbReference type="AlphaFoldDB" id="A0A124HJA3"/>
<organism evidence="1 2">
    <name type="scientific">Streptomyces corchorusii</name>
    <name type="common">Streptomyces chibaensis</name>
    <dbReference type="NCBI Taxonomy" id="1903"/>
    <lineage>
        <taxon>Bacteria</taxon>
        <taxon>Bacillati</taxon>
        <taxon>Actinomycetota</taxon>
        <taxon>Actinomycetes</taxon>
        <taxon>Kitasatosporales</taxon>
        <taxon>Streptomycetaceae</taxon>
        <taxon>Streptomyces</taxon>
    </lineage>
</organism>
<dbReference type="Proteomes" id="UP000053398">
    <property type="component" value="Unassembled WGS sequence"/>
</dbReference>
<evidence type="ECO:0000313" key="2">
    <source>
        <dbReference type="Proteomes" id="UP000053398"/>
    </source>
</evidence>
<reference evidence="1 2" key="1">
    <citation type="submission" date="2015-10" db="EMBL/GenBank/DDBJ databases">
        <title>Draft genome sequence of Streptomyces corchorusii DSM 40340, type strain for the species Streptomyces corchorusii.</title>
        <authorList>
            <person name="Ruckert C."/>
            <person name="Winkler A."/>
            <person name="Kalinowski J."/>
            <person name="Kampfer P."/>
            <person name="Glaeser S."/>
        </authorList>
    </citation>
    <scope>NUCLEOTIDE SEQUENCE [LARGE SCALE GENOMIC DNA]</scope>
    <source>
        <strain evidence="1 2">DSM 40340</strain>
    </source>
</reference>
<comment type="caution">
    <text evidence="1">The sequence shown here is derived from an EMBL/GenBank/DDBJ whole genome shotgun (WGS) entry which is preliminary data.</text>
</comment>
<protein>
    <submittedName>
        <fullName evidence="1">Uncharacterized protein</fullName>
    </submittedName>
</protein>
<gene>
    <name evidence="1" type="ORF">AQJ11_42405</name>
</gene>
<accession>A0A124HJA3</accession>